<accession>A0ABR3JJE6</accession>
<dbReference type="Proteomes" id="UP001556367">
    <property type="component" value="Unassembled WGS sequence"/>
</dbReference>
<gene>
    <name evidence="1" type="ORF">HGRIS_004161</name>
</gene>
<dbReference type="EMBL" id="JASNQZ010000007">
    <property type="protein sequence ID" value="KAL0955271.1"/>
    <property type="molecule type" value="Genomic_DNA"/>
</dbReference>
<comment type="caution">
    <text evidence="1">The sequence shown here is derived from an EMBL/GenBank/DDBJ whole genome shotgun (WGS) entry which is preliminary data.</text>
</comment>
<protein>
    <submittedName>
        <fullName evidence="1">Uncharacterized protein</fullName>
    </submittedName>
</protein>
<sequence>MNALAISHSLALGPNNNASTQAMHDFSGRRTHTLLLSHSFFEARVLRLDQMTQFIDGTMLDASSKAGPSTMTVFSRITSVGDNLERHRYSSVMLRALDGA</sequence>
<evidence type="ECO:0000313" key="2">
    <source>
        <dbReference type="Proteomes" id="UP001556367"/>
    </source>
</evidence>
<reference evidence="2" key="1">
    <citation type="submission" date="2024-06" db="EMBL/GenBank/DDBJ databases">
        <title>Multi-omics analyses provide insights into the biosynthesis of the anticancer antibiotic pleurotin in Hohenbuehelia grisea.</title>
        <authorList>
            <person name="Weaver J.A."/>
            <person name="Alberti F."/>
        </authorList>
    </citation>
    <scope>NUCLEOTIDE SEQUENCE [LARGE SCALE GENOMIC DNA]</scope>
    <source>
        <strain evidence="2">T-177</strain>
    </source>
</reference>
<name>A0ABR3JJE6_9AGAR</name>
<keyword evidence="2" id="KW-1185">Reference proteome</keyword>
<proteinExistence type="predicted"/>
<evidence type="ECO:0000313" key="1">
    <source>
        <dbReference type="EMBL" id="KAL0955271.1"/>
    </source>
</evidence>
<organism evidence="1 2">
    <name type="scientific">Hohenbuehelia grisea</name>
    <dbReference type="NCBI Taxonomy" id="104357"/>
    <lineage>
        <taxon>Eukaryota</taxon>
        <taxon>Fungi</taxon>
        <taxon>Dikarya</taxon>
        <taxon>Basidiomycota</taxon>
        <taxon>Agaricomycotina</taxon>
        <taxon>Agaricomycetes</taxon>
        <taxon>Agaricomycetidae</taxon>
        <taxon>Agaricales</taxon>
        <taxon>Pleurotineae</taxon>
        <taxon>Pleurotaceae</taxon>
        <taxon>Hohenbuehelia</taxon>
    </lineage>
</organism>